<dbReference type="WBParaSite" id="ALUE_0000913201-mRNA-1">
    <property type="protein sequence ID" value="ALUE_0000913201-mRNA-1"/>
    <property type="gene ID" value="ALUE_0000913201"/>
</dbReference>
<dbReference type="Proteomes" id="UP000036681">
    <property type="component" value="Unplaced"/>
</dbReference>
<reference evidence="2" key="1">
    <citation type="submission" date="2017-02" db="UniProtKB">
        <authorList>
            <consortium name="WormBaseParasite"/>
        </authorList>
    </citation>
    <scope>IDENTIFICATION</scope>
</reference>
<proteinExistence type="predicted"/>
<organism evidence="1 2">
    <name type="scientific">Ascaris lumbricoides</name>
    <name type="common">Giant roundworm</name>
    <dbReference type="NCBI Taxonomy" id="6252"/>
    <lineage>
        <taxon>Eukaryota</taxon>
        <taxon>Metazoa</taxon>
        <taxon>Ecdysozoa</taxon>
        <taxon>Nematoda</taxon>
        <taxon>Chromadorea</taxon>
        <taxon>Rhabditida</taxon>
        <taxon>Spirurina</taxon>
        <taxon>Ascaridomorpha</taxon>
        <taxon>Ascaridoidea</taxon>
        <taxon>Ascarididae</taxon>
        <taxon>Ascaris</taxon>
    </lineage>
</organism>
<dbReference type="AlphaFoldDB" id="A0A0M3HZI7"/>
<protein>
    <submittedName>
        <fullName evidence="2">Uncharacterized protein</fullName>
    </submittedName>
</protein>
<sequence length="182" mass="20276">MTLEDNGVPQSRKLEGWRLRLLGCLALQLSHSDPSSYRTSLLLSLVARLHLNPTHGNSSHLRIICDSLNEFLRSATLSEFICETHKPALLHSLSRLECTPFTALNCKDEEDDSESDARVSTTHRKDTCVSLLLSSTLIVMVFFSEYLLHEDSDGLSVSLKDHAPTPSGNYFLLIIVPTLNIV</sequence>
<keyword evidence="1" id="KW-1185">Reference proteome</keyword>
<evidence type="ECO:0000313" key="1">
    <source>
        <dbReference type="Proteomes" id="UP000036681"/>
    </source>
</evidence>
<accession>A0A0M3HZI7</accession>
<evidence type="ECO:0000313" key="2">
    <source>
        <dbReference type="WBParaSite" id="ALUE_0000913201-mRNA-1"/>
    </source>
</evidence>
<name>A0A0M3HZI7_ASCLU</name>